<dbReference type="Proteomes" id="UP000663852">
    <property type="component" value="Unassembled WGS sequence"/>
</dbReference>
<comment type="caution">
    <text evidence="2">The sequence shown here is derived from an EMBL/GenBank/DDBJ whole genome shotgun (WGS) entry which is preliminary data.</text>
</comment>
<evidence type="ECO:0000313" key="2">
    <source>
        <dbReference type="EMBL" id="CAF1115679.1"/>
    </source>
</evidence>
<name>A0A814Q5P4_ADIRI</name>
<gene>
    <name evidence="2" type="ORF">EDS130_LOCUS20772</name>
</gene>
<dbReference type="OrthoDB" id="10009125at2759"/>
<dbReference type="AlphaFoldDB" id="A0A814Q5P4"/>
<proteinExistence type="predicted"/>
<accession>A0A814Q5P4</accession>
<reference evidence="2" key="1">
    <citation type="submission" date="2021-02" db="EMBL/GenBank/DDBJ databases">
        <authorList>
            <person name="Nowell W R."/>
        </authorList>
    </citation>
    <scope>NUCLEOTIDE SEQUENCE</scope>
</reference>
<organism evidence="2 3">
    <name type="scientific">Adineta ricciae</name>
    <name type="common">Rotifer</name>
    <dbReference type="NCBI Taxonomy" id="249248"/>
    <lineage>
        <taxon>Eukaryota</taxon>
        <taxon>Metazoa</taxon>
        <taxon>Spiralia</taxon>
        <taxon>Gnathifera</taxon>
        <taxon>Rotifera</taxon>
        <taxon>Eurotatoria</taxon>
        <taxon>Bdelloidea</taxon>
        <taxon>Adinetida</taxon>
        <taxon>Adinetidae</taxon>
        <taxon>Adineta</taxon>
    </lineage>
</organism>
<feature type="region of interest" description="Disordered" evidence="1">
    <location>
        <begin position="119"/>
        <end position="148"/>
    </location>
</feature>
<feature type="region of interest" description="Disordered" evidence="1">
    <location>
        <begin position="312"/>
        <end position="340"/>
    </location>
</feature>
<evidence type="ECO:0000313" key="3">
    <source>
        <dbReference type="Proteomes" id="UP000663852"/>
    </source>
</evidence>
<sequence length="388" mass="44130">MVSHCNLSNNRSLTKCLIQASNSTLKPSHQFANTSEWTDGLDQWSFSVSEDIKKTNCSRHNLYFCPYLGIYIPRREKVKSARVPIPNDFVSSTSTSNNLFPKRLRQLFKKQKALLVENTPSDELSSSTASDVENPPIVNTNQQSNSNLNKSINSRTLMRHIQSTNCSKTKQIDDQPYHASCNQDRLKLLLKQQLHKLFQKETVELNCRGTVMKTPSLEMKPRIKSTRTTSAADSSSIVERYTKIRQVLTTPSTEETPMVTKPAEYRNTPTIFRGLSTLGLTVTPLVFSSTKNLQNCSMEATSQSVSRVNSLHSNEEHRSPFKRGLVSPNDSFSNRNSTDDHTQFFRNFQRPYRYARRAAVQRSKLSELLPTVTTEKCFLIPISNHRNS</sequence>
<dbReference type="EMBL" id="CAJNOJ010000103">
    <property type="protein sequence ID" value="CAF1115679.1"/>
    <property type="molecule type" value="Genomic_DNA"/>
</dbReference>
<protein>
    <submittedName>
        <fullName evidence="2">Uncharacterized protein</fullName>
    </submittedName>
</protein>
<evidence type="ECO:0000256" key="1">
    <source>
        <dbReference type="SAM" id="MobiDB-lite"/>
    </source>
</evidence>